<protein>
    <submittedName>
        <fullName evidence="1">Uncharacterized protein</fullName>
    </submittedName>
</protein>
<accession>A0A1L2BWZ4</accession>
<dbReference type="EMBL" id="KU230356">
    <property type="protein sequence ID" value="ALY07551.1"/>
    <property type="molecule type" value="Genomic_DNA"/>
</dbReference>
<organism evidence="1 2">
    <name type="scientific">Nodularia phage vB_NpeS-2AV2</name>
    <dbReference type="NCBI Taxonomy" id="1777122"/>
    <lineage>
        <taxon>Viruses</taxon>
        <taxon>Duplodnaviria</taxon>
        <taxon>Heunggongvirae</taxon>
        <taxon>Uroviricota</taxon>
        <taxon>Caudoviricetes</taxon>
        <taxon>Ravarandavirus</taxon>
        <taxon>Ravarandavirus rv2AV2</taxon>
    </lineage>
</organism>
<keyword evidence="2" id="KW-1185">Reference proteome</keyword>
<sequence>MKMFKDFDTWYRYRIEVMAVMYPWIDAYETSSKFMLELSNQKYKALPDVFQDQIGVYDVKDYFVSEFLETANRLGYEVKLIKTLARDRRRDYLFNK</sequence>
<reference evidence="2" key="1">
    <citation type="submission" date="2015-12" db="EMBL/GenBank/DDBJ databases">
        <authorList>
            <person name="Sencilo A."/>
            <person name="Bamford D.H."/>
            <person name="Roine E."/>
        </authorList>
    </citation>
    <scope>NUCLEOTIDE SEQUENCE [LARGE SCALE GENOMIC DNA]</scope>
</reference>
<name>A0A1L2BWZ4_9CAUD</name>
<gene>
    <name evidence="1" type="ORF">2AV2_99</name>
</gene>
<dbReference type="Proteomes" id="UP000225722">
    <property type="component" value="Segment"/>
</dbReference>
<evidence type="ECO:0000313" key="2">
    <source>
        <dbReference type="Proteomes" id="UP000225722"/>
    </source>
</evidence>
<proteinExistence type="predicted"/>
<evidence type="ECO:0000313" key="1">
    <source>
        <dbReference type="EMBL" id="ALY07551.1"/>
    </source>
</evidence>